<feature type="domain" description="Protein kinase" evidence="10">
    <location>
        <begin position="142"/>
        <end position="430"/>
    </location>
</feature>
<dbReference type="Gene3D" id="3.30.200.20">
    <property type="entry name" value="Phosphorylase Kinase, domain 1"/>
    <property type="match status" value="1"/>
</dbReference>
<dbReference type="CDD" id="cd14014">
    <property type="entry name" value="STKc_PknB_like"/>
    <property type="match status" value="1"/>
</dbReference>
<dbReference type="PANTHER" id="PTHR24363:SF0">
    <property type="entry name" value="SERINE_THREONINE KINASE LIKE DOMAIN CONTAINING 1"/>
    <property type="match status" value="1"/>
</dbReference>
<keyword evidence="12" id="KW-1185">Reference proteome</keyword>
<dbReference type="InterPro" id="IPR031634">
    <property type="entry name" value="PknG_rubred"/>
</dbReference>
<name>A0A3E0HKA8_9PSEU</name>
<comment type="caution">
    <text evidence="11">The sequence shown here is derived from an EMBL/GenBank/DDBJ whole genome shotgun (WGS) entry which is preliminary data.</text>
</comment>
<evidence type="ECO:0000256" key="3">
    <source>
        <dbReference type="ARBA" id="ARBA00022679"/>
    </source>
</evidence>
<evidence type="ECO:0000256" key="1">
    <source>
        <dbReference type="ARBA" id="ARBA00012513"/>
    </source>
</evidence>
<keyword evidence="4" id="KW-0547">Nucleotide-binding</keyword>
<dbReference type="Pfam" id="PF00069">
    <property type="entry name" value="Pkinase"/>
    <property type="match status" value="1"/>
</dbReference>
<feature type="region of interest" description="Disordered" evidence="9">
    <location>
        <begin position="32"/>
        <end position="65"/>
    </location>
</feature>
<dbReference type="Proteomes" id="UP000256269">
    <property type="component" value="Unassembled WGS sequence"/>
</dbReference>
<dbReference type="FunFam" id="1.10.510.10:FF:000306">
    <property type="entry name" value="Serine/threonine protein kinase"/>
    <property type="match status" value="1"/>
</dbReference>
<protein>
    <recommendedName>
        <fullName evidence="1">non-specific serine/threonine protein kinase</fullName>
        <ecNumber evidence="1">2.7.11.1</ecNumber>
    </recommendedName>
</protein>
<dbReference type="GO" id="GO:0005524">
    <property type="term" value="F:ATP binding"/>
    <property type="evidence" value="ECO:0007669"/>
    <property type="project" value="UniProtKB-KW"/>
</dbReference>
<dbReference type="EMBL" id="QUNO01000006">
    <property type="protein sequence ID" value="REH46903.1"/>
    <property type="molecule type" value="Genomic_DNA"/>
</dbReference>
<evidence type="ECO:0000256" key="8">
    <source>
        <dbReference type="ARBA" id="ARBA00048679"/>
    </source>
</evidence>
<sequence>MTACTRAGCAGTLQDGFCDECGLAPVGGAHGPVSTPVTAGGPVSTRSTASRRGSTRSGRSRRGRLGAGLIEVPVVPYRDPATAVLANPEVAEHRRFCGNCEAPVGRGRDGKPGRTEGFCTKCGSTYSFSPKLAKGDVVAGQYEVLGCLAHGGLGWLYLAQDRNVNGRWVVLKGLLDTGDAEAMAAAVAERRFLAEVEHPNIVKIYNFVEHPDPRTGSLVGYIVMEYVGGQSLKQLRSERDERGRLRPMPVGQAIAYAIEVLPALGYLHGQGLLYCDFKPDNVIQSEEQLKLIDLGAVRRIDDEDSAVYKTDGYCAPELSEQGPSIDADLYTVGRTLAVLTFNFDYVGAHRDSLPGPADVPVLARHDSFHRFLVRATDREPDRRFVSAEEMGEQLTGVLREVMAAEDGVPRPGFSTLFTPERRVFGAHDWPSLLNPAELVTALPVPQVDTGDPAAGLLATVATDDPAGLLAALSGARLSTVEVKLRIARAHIELGDLASAEALLVEVHGEDEWDWRVDWYRGLAALAASDPAEAYARFNAVYDVVPGEAAPKLAMAAALECRGDYVTAGRYYETVWRTDHSHLSAAFGLARTRLRSADRAGAIEALDSVPASSSHHLVAQLAAIRACTCDRVPAEVVEDELIAAANRLEAVELDAERRALVSVEVLTCARDRAVAGAVGSGRTLLGAALTEPDLSRGLERCYRELARLAPTKSQRIALVDQANAVRPLTWV</sequence>
<evidence type="ECO:0000256" key="6">
    <source>
        <dbReference type="ARBA" id="ARBA00022840"/>
    </source>
</evidence>
<gene>
    <name evidence="11" type="ORF">BCF44_10667</name>
</gene>
<dbReference type="GO" id="GO:0004674">
    <property type="term" value="F:protein serine/threonine kinase activity"/>
    <property type="evidence" value="ECO:0007669"/>
    <property type="project" value="UniProtKB-KW"/>
</dbReference>
<accession>A0A3E0HKA8</accession>
<keyword evidence="3" id="KW-0808">Transferase</keyword>
<dbReference type="RefSeq" id="WP_116175588.1">
    <property type="nucleotide sequence ID" value="NZ_CP144375.1"/>
</dbReference>
<feature type="compositionally biased region" description="Low complexity" evidence="9">
    <location>
        <begin position="44"/>
        <end position="57"/>
    </location>
</feature>
<dbReference type="Pfam" id="PF16918">
    <property type="entry name" value="PknG_TPR"/>
    <property type="match status" value="1"/>
</dbReference>
<dbReference type="Gene3D" id="1.10.510.10">
    <property type="entry name" value="Transferase(Phosphotransferase) domain 1"/>
    <property type="match status" value="1"/>
</dbReference>
<organism evidence="11 12">
    <name type="scientific">Kutzneria buriramensis</name>
    <dbReference type="NCBI Taxonomy" id="1045776"/>
    <lineage>
        <taxon>Bacteria</taxon>
        <taxon>Bacillati</taxon>
        <taxon>Actinomycetota</taxon>
        <taxon>Actinomycetes</taxon>
        <taxon>Pseudonocardiales</taxon>
        <taxon>Pseudonocardiaceae</taxon>
        <taxon>Kutzneria</taxon>
    </lineage>
</organism>
<dbReference type="EC" id="2.7.11.1" evidence="1"/>
<evidence type="ECO:0000313" key="11">
    <source>
        <dbReference type="EMBL" id="REH46903.1"/>
    </source>
</evidence>
<proteinExistence type="predicted"/>
<evidence type="ECO:0000259" key="10">
    <source>
        <dbReference type="PROSITE" id="PS50011"/>
    </source>
</evidence>
<reference evidence="11 12" key="1">
    <citation type="submission" date="2018-08" db="EMBL/GenBank/DDBJ databases">
        <title>Genomic Encyclopedia of Archaeal and Bacterial Type Strains, Phase II (KMG-II): from individual species to whole genera.</title>
        <authorList>
            <person name="Goeker M."/>
        </authorList>
    </citation>
    <scope>NUCLEOTIDE SEQUENCE [LARGE SCALE GENOMIC DNA]</scope>
    <source>
        <strain evidence="11 12">DSM 45791</strain>
    </source>
</reference>
<evidence type="ECO:0000256" key="7">
    <source>
        <dbReference type="ARBA" id="ARBA00047899"/>
    </source>
</evidence>
<dbReference type="InterPro" id="IPR000719">
    <property type="entry name" value="Prot_kinase_dom"/>
</dbReference>
<evidence type="ECO:0000256" key="2">
    <source>
        <dbReference type="ARBA" id="ARBA00022527"/>
    </source>
</evidence>
<dbReference type="SUPFAM" id="SSF56112">
    <property type="entry name" value="Protein kinase-like (PK-like)"/>
    <property type="match status" value="1"/>
</dbReference>
<evidence type="ECO:0000256" key="4">
    <source>
        <dbReference type="ARBA" id="ARBA00022741"/>
    </source>
</evidence>
<comment type="catalytic activity">
    <reaction evidence="7">
        <text>L-threonyl-[protein] + ATP = O-phospho-L-threonyl-[protein] + ADP + H(+)</text>
        <dbReference type="Rhea" id="RHEA:46608"/>
        <dbReference type="Rhea" id="RHEA-COMP:11060"/>
        <dbReference type="Rhea" id="RHEA-COMP:11605"/>
        <dbReference type="ChEBI" id="CHEBI:15378"/>
        <dbReference type="ChEBI" id="CHEBI:30013"/>
        <dbReference type="ChEBI" id="CHEBI:30616"/>
        <dbReference type="ChEBI" id="CHEBI:61977"/>
        <dbReference type="ChEBI" id="CHEBI:456216"/>
        <dbReference type="EC" id="2.7.11.1"/>
    </reaction>
</comment>
<evidence type="ECO:0000313" key="12">
    <source>
        <dbReference type="Proteomes" id="UP000256269"/>
    </source>
</evidence>
<comment type="catalytic activity">
    <reaction evidence="8">
        <text>L-seryl-[protein] + ATP = O-phospho-L-seryl-[protein] + ADP + H(+)</text>
        <dbReference type="Rhea" id="RHEA:17989"/>
        <dbReference type="Rhea" id="RHEA-COMP:9863"/>
        <dbReference type="Rhea" id="RHEA-COMP:11604"/>
        <dbReference type="ChEBI" id="CHEBI:15378"/>
        <dbReference type="ChEBI" id="CHEBI:29999"/>
        <dbReference type="ChEBI" id="CHEBI:30616"/>
        <dbReference type="ChEBI" id="CHEBI:83421"/>
        <dbReference type="ChEBI" id="CHEBI:456216"/>
        <dbReference type="EC" id="2.7.11.1"/>
    </reaction>
</comment>
<evidence type="ECO:0000256" key="5">
    <source>
        <dbReference type="ARBA" id="ARBA00022777"/>
    </source>
</evidence>
<dbReference type="FunFam" id="3.30.200.20:FF:000205">
    <property type="entry name" value="Serine/threonine protein kinase"/>
    <property type="match status" value="1"/>
</dbReference>
<dbReference type="PANTHER" id="PTHR24363">
    <property type="entry name" value="SERINE/THREONINE PROTEIN KINASE"/>
    <property type="match status" value="1"/>
</dbReference>
<keyword evidence="2" id="KW-0723">Serine/threonine-protein kinase</keyword>
<evidence type="ECO:0000256" key="9">
    <source>
        <dbReference type="SAM" id="MobiDB-lite"/>
    </source>
</evidence>
<dbReference type="AlphaFoldDB" id="A0A3E0HKA8"/>
<dbReference type="PROSITE" id="PS50011">
    <property type="entry name" value="PROTEIN_KINASE_DOM"/>
    <property type="match status" value="1"/>
</dbReference>
<dbReference type="OrthoDB" id="137117at2"/>
<dbReference type="Pfam" id="PF16919">
    <property type="entry name" value="PknG_rubred"/>
    <property type="match status" value="1"/>
</dbReference>
<dbReference type="SUPFAM" id="SSF48452">
    <property type="entry name" value="TPR-like"/>
    <property type="match status" value="1"/>
</dbReference>
<dbReference type="InterPro" id="IPR011990">
    <property type="entry name" value="TPR-like_helical_dom_sf"/>
</dbReference>
<dbReference type="InterPro" id="IPR031636">
    <property type="entry name" value="PknG_TPR"/>
</dbReference>
<keyword evidence="6" id="KW-0067">ATP-binding</keyword>
<dbReference type="Gene3D" id="1.25.40.10">
    <property type="entry name" value="Tetratricopeptide repeat domain"/>
    <property type="match status" value="1"/>
</dbReference>
<keyword evidence="5 11" id="KW-0418">Kinase</keyword>
<dbReference type="InterPro" id="IPR011009">
    <property type="entry name" value="Kinase-like_dom_sf"/>
</dbReference>